<gene>
    <name evidence="7" type="ORF">MUBE_05675</name>
</gene>
<evidence type="ECO:0000256" key="1">
    <source>
        <dbReference type="ARBA" id="ARBA00001974"/>
    </source>
</evidence>
<keyword evidence="4" id="KW-0274">FAD</keyword>
<sequence length="406" mass="45719">MDFAMSVKAVYCHQWLSDFMMEYILPVETNYGQYHHEAGPQNQMVPPIIEKLKTKAKERGLWNLFLPAKSGLANLKYAQLTERIGGSLAIGPESLNCAKPGTSNIEILYMLDTDEHRTKWLQSLLDGEIRSTVSILPETANNGIHNTETTISRNGGDYIANGRKWWMSKTTDPRCQILITIGRTNPDTTAHHQQSMILTSMNNHGVKIIRLTSMLDWQYQHGRCELVYNNARVPTTNLLGEEGSGFAIAQARLRPGHIHHYMRALGGAERALVLMVDHVRDRVAFGCTLTDQSVVQHLVAKSHKEIDQVRLLCEKATWTIYQHGNKTTQHLVAVIKAVALQVTCYVINHEIQVHGTAGVSDDAVLARLYTWHSVMRFFSGLDEVHMRSVARVELEQWTSPFAVAVT</sequence>
<evidence type="ECO:0000259" key="6">
    <source>
        <dbReference type="Pfam" id="PF00441"/>
    </source>
</evidence>
<protein>
    <submittedName>
        <fullName evidence="7">Acyl-CoA dehydrogenase</fullName>
    </submittedName>
</protein>
<name>A0A3E1HIR4_9MYCO</name>
<dbReference type="Gene3D" id="1.10.540.10">
    <property type="entry name" value="Acyl-CoA dehydrogenase/oxidase, N-terminal domain"/>
    <property type="match status" value="1"/>
</dbReference>
<keyword evidence="8" id="KW-1185">Reference proteome</keyword>
<dbReference type="AlphaFoldDB" id="A0A3E1HIR4"/>
<dbReference type="SUPFAM" id="SSF56645">
    <property type="entry name" value="Acyl-CoA dehydrogenase NM domain-like"/>
    <property type="match status" value="1"/>
</dbReference>
<keyword evidence="5" id="KW-0560">Oxidoreductase</keyword>
<dbReference type="SUPFAM" id="SSF47203">
    <property type="entry name" value="Acyl-CoA dehydrogenase C-terminal domain-like"/>
    <property type="match status" value="1"/>
</dbReference>
<evidence type="ECO:0000313" key="7">
    <source>
        <dbReference type="EMBL" id="RFD26361.1"/>
    </source>
</evidence>
<dbReference type="PANTHER" id="PTHR48083">
    <property type="entry name" value="MEDIUM-CHAIN SPECIFIC ACYL-COA DEHYDROGENASE, MITOCHONDRIAL-RELATED"/>
    <property type="match status" value="1"/>
</dbReference>
<dbReference type="EMBL" id="QAYL01000006">
    <property type="protein sequence ID" value="RFD26361.1"/>
    <property type="molecule type" value="Genomic_DNA"/>
</dbReference>
<evidence type="ECO:0000256" key="4">
    <source>
        <dbReference type="ARBA" id="ARBA00022827"/>
    </source>
</evidence>
<comment type="caution">
    <text evidence="7">The sequence shown here is derived from an EMBL/GenBank/DDBJ whole genome shotgun (WGS) entry which is preliminary data.</text>
</comment>
<dbReference type="Gene3D" id="1.20.140.10">
    <property type="entry name" value="Butyryl-CoA Dehydrogenase, subunit A, domain 3"/>
    <property type="match status" value="1"/>
</dbReference>
<dbReference type="InterPro" id="IPR009075">
    <property type="entry name" value="AcylCo_DH/oxidase_C"/>
</dbReference>
<reference evidence="7 8" key="1">
    <citation type="submission" date="2018-07" db="EMBL/GenBank/DDBJ databases">
        <title>Whole genome sequence of Mycobacterium uberis.</title>
        <authorList>
            <person name="Benjak A."/>
        </authorList>
    </citation>
    <scope>NUCLEOTIDE SEQUENCE [LARGE SCALE GENOMIC DNA]</scope>
    <source>
        <strain evidence="7 8">Jura</strain>
    </source>
</reference>
<dbReference type="PANTHER" id="PTHR48083:SF13">
    <property type="entry name" value="ACYL-COA DEHYDROGENASE FAMILY MEMBER 11"/>
    <property type="match status" value="1"/>
</dbReference>
<accession>A0A3E1HIR4</accession>
<comment type="cofactor">
    <cofactor evidence="1">
        <name>FAD</name>
        <dbReference type="ChEBI" id="CHEBI:57692"/>
    </cofactor>
</comment>
<organism evidence="7 8">
    <name type="scientific">Mycobacterium uberis</name>
    <dbReference type="NCBI Taxonomy" id="2162698"/>
    <lineage>
        <taxon>Bacteria</taxon>
        <taxon>Bacillati</taxon>
        <taxon>Actinomycetota</taxon>
        <taxon>Actinomycetes</taxon>
        <taxon>Mycobacteriales</taxon>
        <taxon>Mycobacteriaceae</taxon>
        <taxon>Mycobacterium</taxon>
    </lineage>
</organism>
<evidence type="ECO:0000256" key="5">
    <source>
        <dbReference type="ARBA" id="ARBA00023002"/>
    </source>
</evidence>
<dbReference type="GO" id="GO:0050660">
    <property type="term" value="F:flavin adenine dinucleotide binding"/>
    <property type="evidence" value="ECO:0007669"/>
    <property type="project" value="InterPro"/>
</dbReference>
<keyword evidence="3" id="KW-0285">Flavoprotein</keyword>
<dbReference type="InterPro" id="IPR037069">
    <property type="entry name" value="AcylCoA_DH/ox_N_sf"/>
</dbReference>
<dbReference type="Gene3D" id="2.40.110.10">
    <property type="entry name" value="Butyryl-CoA Dehydrogenase, subunit A, domain 2"/>
    <property type="match status" value="1"/>
</dbReference>
<proteinExistence type="inferred from homology"/>
<dbReference type="GO" id="GO:0003995">
    <property type="term" value="F:acyl-CoA dehydrogenase activity"/>
    <property type="evidence" value="ECO:0007669"/>
    <property type="project" value="TreeGrafter"/>
</dbReference>
<evidence type="ECO:0000256" key="3">
    <source>
        <dbReference type="ARBA" id="ARBA00022630"/>
    </source>
</evidence>
<evidence type="ECO:0000256" key="2">
    <source>
        <dbReference type="ARBA" id="ARBA00009347"/>
    </source>
</evidence>
<feature type="domain" description="Acyl-CoA dehydrogenase/oxidase C-terminal" evidence="6">
    <location>
        <begin position="243"/>
        <end position="392"/>
    </location>
</feature>
<dbReference type="InterPro" id="IPR050741">
    <property type="entry name" value="Acyl-CoA_dehydrogenase"/>
</dbReference>
<evidence type="ECO:0000313" key="8">
    <source>
        <dbReference type="Proteomes" id="UP000258522"/>
    </source>
</evidence>
<dbReference type="GO" id="GO:0005737">
    <property type="term" value="C:cytoplasm"/>
    <property type="evidence" value="ECO:0007669"/>
    <property type="project" value="TreeGrafter"/>
</dbReference>
<dbReference type="RefSeq" id="WP_116539819.1">
    <property type="nucleotide sequence ID" value="NZ_QAYL01000006.1"/>
</dbReference>
<dbReference type="InterPro" id="IPR036250">
    <property type="entry name" value="AcylCo_DH-like_C"/>
</dbReference>
<dbReference type="Pfam" id="PF00441">
    <property type="entry name" value="Acyl-CoA_dh_1"/>
    <property type="match status" value="1"/>
</dbReference>
<dbReference type="Proteomes" id="UP000258522">
    <property type="component" value="Unassembled WGS sequence"/>
</dbReference>
<comment type="similarity">
    <text evidence="2">Belongs to the acyl-CoA dehydrogenase family.</text>
</comment>
<dbReference type="InterPro" id="IPR046373">
    <property type="entry name" value="Acyl-CoA_Oxase/DH_mid-dom_sf"/>
</dbReference>
<dbReference type="GO" id="GO:0033539">
    <property type="term" value="P:fatty acid beta-oxidation using acyl-CoA dehydrogenase"/>
    <property type="evidence" value="ECO:0007669"/>
    <property type="project" value="TreeGrafter"/>
</dbReference>
<dbReference type="OrthoDB" id="8876745at2"/>
<dbReference type="InterPro" id="IPR009100">
    <property type="entry name" value="AcylCoA_DH/oxidase_NM_dom_sf"/>
</dbReference>